<feature type="transmembrane region" description="Helical" evidence="4">
    <location>
        <begin position="43"/>
        <end position="60"/>
    </location>
</feature>
<accession>A0ABX9XNM5</accession>
<dbReference type="EMBL" id="RKKU01000003">
    <property type="protein sequence ID" value="ROZ87447.1"/>
    <property type="molecule type" value="Genomic_DNA"/>
</dbReference>
<evidence type="ECO:0000256" key="1">
    <source>
        <dbReference type="ARBA" id="ARBA00012374"/>
    </source>
</evidence>
<dbReference type="SMART" id="SM00014">
    <property type="entry name" value="acidPPc"/>
    <property type="match status" value="1"/>
</dbReference>
<evidence type="ECO:0000256" key="3">
    <source>
        <dbReference type="ARBA" id="ARBA00047594"/>
    </source>
</evidence>
<feature type="transmembrane region" description="Helical" evidence="4">
    <location>
        <begin position="89"/>
        <end position="115"/>
    </location>
</feature>
<dbReference type="SUPFAM" id="SSF48317">
    <property type="entry name" value="Acid phosphatase/Vanadium-dependent haloperoxidase"/>
    <property type="match status" value="1"/>
</dbReference>
<dbReference type="Gene3D" id="1.20.144.10">
    <property type="entry name" value="Phosphatidic acid phosphatase type 2/haloperoxidase"/>
    <property type="match status" value="1"/>
</dbReference>
<keyword evidence="4" id="KW-1133">Transmembrane helix</keyword>
<evidence type="ECO:0000313" key="6">
    <source>
        <dbReference type="EMBL" id="ROZ87447.1"/>
    </source>
</evidence>
<comment type="catalytic activity">
    <reaction evidence="3">
        <text>di-trans,octa-cis-undecaprenyl diphosphate + H2O = di-trans,octa-cis-undecaprenyl phosphate + phosphate + H(+)</text>
        <dbReference type="Rhea" id="RHEA:28094"/>
        <dbReference type="ChEBI" id="CHEBI:15377"/>
        <dbReference type="ChEBI" id="CHEBI:15378"/>
        <dbReference type="ChEBI" id="CHEBI:43474"/>
        <dbReference type="ChEBI" id="CHEBI:58405"/>
        <dbReference type="ChEBI" id="CHEBI:60392"/>
        <dbReference type="EC" id="3.6.1.27"/>
    </reaction>
</comment>
<evidence type="ECO:0000313" key="7">
    <source>
        <dbReference type="Proteomes" id="UP000275199"/>
    </source>
</evidence>
<dbReference type="Pfam" id="PF01569">
    <property type="entry name" value="PAP2"/>
    <property type="match status" value="1"/>
</dbReference>
<feature type="transmembrane region" description="Helical" evidence="4">
    <location>
        <begin position="191"/>
        <end position="211"/>
    </location>
</feature>
<dbReference type="PANTHER" id="PTHR14969">
    <property type="entry name" value="SPHINGOSINE-1-PHOSPHATE PHOSPHOHYDROLASE"/>
    <property type="match status" value="1"/>
</dbReference>
<proteinExistence type="predicted"/>
<dbReference type="CDD" id="cd03392">
    <property type="entry name" value="PAP2_like_2"/>
    <property type="match status" value="1"/>
</dbReference>
<keyword evidence="7" id="KW-1185">Reference proteome</keyword>
<organism evidence="6 7">
    <name type="scientific">Pseudomonas neustonica</name>
    <dbReference type="NCBI Taxonomy" id="2487346"/>
    <lineage>
        <taxon>Bacteria</taxon>
        <taxon>Pseudomonadati</taxon>
        <taxon>Pseudomonadota</taxon>
        <taxon>Gammaproteobacteria</taxon>
        <taxon>Pseudomonadales</taxon>
        <taxon>Pseudomonadaceae</taxon>
        <taxon>Pseudomonas</taxon>
    </lineage>
</organism>
<protein>
    <recommendedName>
        <fullName evidence="1">undecaprenyl-diphosphate phosphatase</fullName>
        <ecNumber evidence="1">3.6.1.27</ecNumber>
    </recommendedName>
    <alternativeName>
        <fullName evidence="2">Undecaprenyl pyrophosphate phosphatase</fullName>
    </alternativeName>
</protein>
<reference evidence="6 7" key="1">
    <citation type="submission" date="2018-11" db="EMBL/GenBank/DDBJ databases">
        <authorList>
            <person name="Jang G.I."/>
            <person name="Hwang C.Y."/>
        </authorList>
    </citation>
    <scope>NUCLEOTIDE SEQUENCE [LARGE SCALE GENOMIC DNA]</scope>
    <source>
        <strain evidence="6 7">SSM26</strain>
    </source>
</reference>
<evidence type="ECO:0000256" key="4">
    <source>
        <dbReference type="SAM" id="Phobius"/>
    </source>
</evidence>
<feature type="transmembrane region" description="Helical" evidence="4">
    <location>
        <begin position="163"/>
        <end position="184"/>
    </location>
</feature>
<feature type="transmembrane region" description="Helical" evidence="4">
    <location>
        <begin position="217"/>
        <end position="235"/>
    </location>
</feature>
<comment type="caution">
    <text evidence="6">The sequence shown here is derived from an EMBL/GenBank/DDBJ whole genome shotgun (WGS) entry which is preliminary data.</text>
</comment>
<evidence type="ECO:0000259" key="5">
    <source>
        <dbReference type="SMART" id="SM00014"/>
    </source>
</evidence>
<dbReference type="InterPro" id="IPR036938">
    <property type="entry name" value="PAP2/HPO_sf"/>
</dbReference>
<sequence length="255" mass="27991">MLTDSLIDFGGVLLSIALLYFSLLSYARWRRPHWHTRLQERRAVTLLLLSLSVIAIQVSQEVLGGETSELDIAILEFLHQHASATTVTFFQWVTLAGSSHFLTPLGAVLTAVLLVARHRREALLLATSMISSGLLIYLIKMAVARERPALWDTAWYWGYSFPSGHTMGTAACATALALCATSFWPAARLPAIILAGLWIALVALSRLVLGVHWPTDVLVAACLGTVVPILLQLTFNAIRPAERRIPGVNEQSQEN</sequence>
<dbReference type="RefSeq" id="WP_123888354.1">
    <property type="nucleotide sequence ID" value="NZ_RKKU01000003.1"/>
</dbReference>
<feature type="transmembrane region" description="Helical" evidence="4">
    <location>
        <begin position="122"/>
        <end position="143"/>
    </location>
</feature>
<feature type="transmembrane region" description="Helical" evidence="4">
    <location>
        <begin position="6"/>
        <end position="23"/>
    </location>
</feature>
<evidence type="ECO:0000256" key="2">
    <source>
        <dbReference type="ARBA" id="ARBA00032707"/>
    </source>
</evidence>
<name>A0ABX9XNM5_9PSED</name>
<dbReference type="Proteomes" id="UP000275199">
    <property type="component" value="Unassembled WGS sequence"/>
</dbReference>
<keyword evidence="4" id="KW-0472">Membrane</keyword>
<keyword evidence="4" id="KW-0812">Transmembrane</keyword>
<dbReference type="InterPro" id="IPR000326">
    <property type="entry name" value="PAP2/HPO"/>
</dbReference>
<dbReference type="EC" id="3.6.1.27" evidence="1"/>
<gene>
    <name evidence="6" type="ORF">EF096_04115</name>
</gene>
<feature type="domain" description="Phosphatidic acid phosphatase type 2/haloperoxidase" evidence="5">
    <location>
        <begin position="122"/>
        <end position="232"/>
    </location>
</feature>
<dbReference type="PANTHER" id="PTHR14969:SF13">
    <property type="entry name" value="AT30094P"/>
    <property type="match status" value="1"/>
</dbReference>